<dbReference type="InterPro" id="IPR000719">
    <property type="entry name" value="Prot_kinase_dom"/>
</dbReference>
<dbReference type="PANTHER" id="PTHR48010">
    <property type="entry name" value="OS05G0588300 PROTEIN"/>
    <property type="match status" value="1"/>
</dbReference>
<evidence type="ECO:0000313" key="4">
    <source>
        <dbReference type="Proteomes" id="UP000231279"/>
    </source>
</evidence>
<feature type="domain" description="Protein kinase" evidence="2">
    <location>
        <begin position="89"/>
        <end position="356"/>
    </location>
</feature>
<dbReference type="InterPro" id="IPR011009">
    <property type="entry name" value="Kinase-like_dom_sf"/>
</dbReference>
<dbReference type="EMBL" id="NKXS01008527">
    <property type="protein sequence ID" value="PIM98306.1"/>
    <property type="molecule type" value="Genomic_DNA"/>
</dbReference>
<keyword evidence="3" id="KW-0723">Serine/threonine-protein kinase</keyword>
<keyword evidence="4" id="KW-1185">Reference proteome</keyword>
<evidence type="ECO:0000256" key="1">
    <source>
        <dbReference type="PROSITE-ProRule" id="PRU10141"/>
    </source>
</evidence>
<keyword evidence="3" id="KW-0808">Transferase</keyword>
<dbReference type="GO" id="GO:0004674">
    <property type="term" value="F:protein serine/threonine kinase activity"/>
    <property type="evidence" value="ECO:0007669"/>
    <property type="project" value="UniProtKB-KW"/>
</dbReference>
<dbReference type="EC" id="2.7.11.1" evidence="3"/>
<dbReference type="InterPro" id="IPR050994">
    <property type="entry name" value="At_inactive_RLKs"/>
</dbReference>
<evidence type="ECO:0000259" key="2">
    <source>
        <dbReference type="PROSITE" id="PS50011"/>
    </source>
</evidence>
<dbReference type="InterPro" id="IPR001245">
    <property type="entry name" value="Ser-Thr/Tyr_kinase_cat_dom"/>
</dbReference>
<dbReference type="SUPFAM" id="SSF56112">
    <property type="entry name" value="Protein kinase-like (PK-like)"/>
    <property type="match status" value="2"/>
</dbReference>
<dbReference type="AlphaFoldDB" id="A0A2G9FZ11"/>
<comment type="caution">
    <text evidence="3">The sequence shown here is derived from an EMBL/GenBank/DDBJ whole genome shotgun (WGS) entry which is preliminary data.</text>
</comment>
<accession>A0A2G9FZ11</accession>
<dbReference type="Gene3D" id="3.30.200.20">
    <property type="entry name" value="Phosphorylase Kinase, domain 1"/>
    <property type="match status" value="2"/>
</dbReference>
<dbReference type="STRING" id="429701.A0A2G9FZ11"/>
<feature type="binding site" evidence="1">
    <location>
        <position position="117"/>
    </location>
    <ligand>
        <name>ATP</name>
        <dbReference type="ChEBI" id="CHEBI:30616"/>
    </ligand>
</feature>
<keyword evidence="1" id="KW-0547">Nucleotide-binding</keyword>
<organism evidence="3 4">
    <name type="scientific">Handroanthus impetiginosus</name>
    <dbReference type="NCBI Taxonomy" id="429701"/>
    <lineage>
        <taxon>Eukaryota</taxon>
        <taxon>Viridiplantae</taxon>
        <taxon>Streptophyta</taxon>
        <taxon>Embryophyta</taxon>
        <taxon>Tracheophyta</taxon>
        <taxon>Spermatophyta</taxon>
        <taxon>Magnoliopsida</taxon>
        <taxon>eudicotyledons</taxon>
        <taxon>Gunneridae</taxon>
        <taxon>Pentapetalae</taxon>
        <taxon>asterids</taxon>
        <taxon>lamiids</taxon>
        <taxon>Lamiales</taxon>
        <taxon>Bignoniaceae</taxon>
        <taxon>Crescentiina</taxon>
        <taxon>Tabebuia alliance</taxon>
        <taxon>Handroanthus</taxon>
    </lineage>
</organism>
<proteinExistence type="predicted"/>
<dbReference type="Gene3D" id="1.10.510.10">
    <property type="entry name" value="Transferase(Phosphotransferase) domain 1"/>
    <property type="match status" value="2"/>
</dbReference>
<evidence type="ECO:0000313" key="3">
    <source>
        <dbReference type="EMBL" id="PIM98306.1"/>
    </source>
</evidence>
<reference evidence="4" key="1">
    <citation type="journal article" date="2018" name="Gigascience">
        <title>Genome assembly of the Pink Ipe (Handroanthus impetiginosus, Bignoniaceae), a highly valued, ecologically keystone Neotropical timber forest tree.</title>
        <authorList>
            <person name="Silva-Junior O.B."/>
            <person name="Grattapaglia D."/>
            <person name="Novaes E."/>
            <person name="Collevatti R.G."/>
        </authorList>
    </citation>
    <scope>NUCLEOTIDE SEQUENCE [LARGE SCALE GENOMIC DNA]</scope>
    <source>
        <strain evidence="4">cv. UFG-1</strain>
    </source>
</reference>
<dbReference type="PANTHER" id="PTHR48010:SF1">
    <property type="entry name" value="PROTEIN KINASE DOMAIN-CONTAINING PROTEIN"/>
    <property type="match status" value="1"/>
</dbReference>
<dbReference type="Proteomes" id="UP000231279">
    <property type="component" value="Unassembled WGS sequence"/>
</dbReference>
<dbReference type="Pfam" id="PF07714">
    <property type="entry name" value="PK_Tyr_Ser-Thr"/>
    <property type="match status" value="2"/>
</dbReference>
<dbReference type="PROSITE" id="PS50011">
    <property type="entry name" value="PROTEIN_KINASE_DOM"/>
    <property type="match status" value="2"/>
</dbReference>
<dbReference type="GO" id="GO:0005524">
    <property type="term" value="F:ATP binding"/>
    <property type="evidence" value="ECO:0007669"/>
    <property type="project" value="UniProtKB-UniRule"/>
</dbReference>
<dbReference type="PROSITE" id="PS00107">
    <property type="entry name" value="PROTEIN_KINASE_ATP"/>
    <property type="match status" value="1"/>
</dbReference>
<sequence length="738" mass="82679">MSAIYDNWERLVAAVLKREELWQLFHAQSRSPSVLSEASSFSSSVNIGSPVNNVHFDFSSLGISSMLRNPKVVLIPGFSPAFGVNDLLLASAELLGRGTFGSAYAAAIDNGVRIVVKRLTGSIPEPEFKRHMDIVGNVKHENVAPLRGYYCSEHEKLMLYDYYSKGSVSALLHGQTGENRAHVDWETRLKIAIGAARGIAEIHKQNGGNLVHGNIKSSNIFLDLQHYGCVSDLGLANMTETTFMPRARCYAPEVKSTRHVSQASDVHGFGIVLLELLTRKSTEHLPGGPKPINLVKLVGSVKSKEKAAKVFDADLLKHPTIEEGMVKVLQIGIQCVSKSIKKRPKIFEVVKMLEDIARLEIDGHVHSNGKLVFVEGVIPTFDFEDMLRASVEVLGKGTFGTSYMARLETGNTIAVKKFKDVRARFKEFQRHMEVTGSMRHENVAELRAYYFSRDEKLLVHDYYDEGSLFAALHVIIIEWIFSNFARRTGTGERFLDWETRLRIAVDAARGITHIHGQDGLKLVHGNIKSSNIFITENKHGTVSDIGLANLMGPIRLSKMPNSGHCAPEVTDIRKVSQASDVYSFGVVLLELVSGKHSQVNTDDGQVSLVEWIQSVLRKEGTSEFFIVDLLVDRNGPVPGSHSHRSVRHKEWTSNVFDVELLIFPDHDHSFLRKEWTSKVFDVELLMYRHDEEAMVQVLQIALDCVANVPERRPRMPEIVKMLEELVVSDHPRHPTWKM</sequence>
<keyword evidence="1" id="KW-0067">ATP-binding</keyword>
<keyword evidence="3" id="KW-0418">Kinase</keyword>
<name>A0A2G9FZ11_9LAMI</name>
<dbReference type="InterPro" id="IPR017441">
    <property type="entry name" value="Protein_kinase_ATP_BS"/>
</dbReference>
<gene>
    <name evidence="3" type="ORF">CDL12_29216</name>
</gene>
<feature type="domain" description="Protein kinase" evidence="2">
    <location>
        <begin position="388"/>
        <end position="736"/>
    </location>
</feature>
<dbReference type="OrthoDB" id="540454at2759"/>
<protein>
    <submittedName>
        <fullName evidence="3">Serine/threonine protein kinase</fullName>
        <ecNumber evidence="3">2.7.11.1</ecNumber>
    </submittedName>
</protein>